<feature type="region of interest" description="Disordered" evidence="1">
    <location>
        <begin position="1"/>
        <end position="84"/>
    </location>
</feature>
<dbReference type="AlphaFoldDB" id="A0A1T5GJJ4"/>
<dbReference type="Proteomes" id="UP000189818">
    <property type="component" value="Unassembled WGS sequence"/>
</dbReference>
<protein>
    <submittedName>
        <fullName evidence="2">Uncharacterized protein</fullName>
    </submittedName>
</protein>
<keyword evidence="3" id="KW-1185">Reference proteome</keyword>
<evidence type="ECO:0000313" key="3">
    <source>
        <dbReference type="Proteomes" id="UP000189818"/>
    </source>
</evidence>
<name>A0A1T5GJJ4_9SPHN</name>
<dbReference type="EMBL" id="FUYM01000015">
    <property type="protein sequence ID" value="SKC08520.1"/>
    <property type="molecule type" value="Genomic_DNA"/>
</dbReference>
<evidence type="ECO:0000256" key="1">
    <source>
        <dbReference type="SAM" id="MobiDB-lite"/>
    </source>
</evidence>
<dbReference type="STRING" id="439228.SAMN06295920_11560"/>
<dbReference type="OrthoDB" id="7585753at2"/>
<dbReference type="RefSeq" id="WP_079650745.1">
    <property type="nucleotide sequence ID" value="NZ_FUYM01000015.1"/>
</dbReference>
<evidence type="ECO:0000313" key="2">
    <source>
        <dbReference type="EMBL" id="SKC08520.1"/>
    </source>
</evidence>
<accession>A0A1T5GJJ4</accession>
<organism evidence="2 3">
    <name type="scientific">Rhizorhabdus histidinilytica</name>
    <dbReference type="NCBI Taxonomy" id="439228"/>
    <lineage>
        <taxon>Bacteria</taxon>
        <taxon>Pseudomonadati</taxon>
        <taxon>Pseudomonadota</taxon>
        <taxon>Alphaproteobacteria</taxon>
        <taxon>Sphingomonadales</taxon>
        <taxon>Sphingomonadaceae</taxon>
        <taxon>Rhizorhabdus</taxon>
    </lineage>
</organism>
<sequence length="136" mass="15400">MNDDRARNREEERGRRAAERAEAAQARSDRRAAERDEAARLREAARQARHAEDEQRRAALAEAREDRPKRRASGSLARTGEEKVVRDTRNYRTNVDISRMRQLAMRGATVEGLAKVFGVSIETVEKAIEGVGVMKL</sequence>
<proteinExistence type="predicted"/>
<reference evidence="3" key="1">
    <citation type="submission" date="2017-02" db="EMBL/GenBank/DDBJ databases">
        <authorList>
            <person name="Varghese N."/>
            <person name="Submissions S."/>
        </authorList>
    </citation>
    <scope>NUCLEOTIDE SEQUENCE [LARGE SCALE GENOMIC DNA]</scope>
    <source>
        <strain evidence="3">UM2</strain>
    </source>
</reference>
<feature type="compositionally biased region" description="Basic and acidic residues" evidence="1">
    <location>
        <begin position="1"/>
        <end position="68"/>
    </location>
</feature>
<gene>
    <name evidence="2" type="ORF">SAMN06295920_11560</name>
</gene>